<comment type="caution">
    <text evidence="1">The sequence shown here is derived from an EMBL/GenBank/DDBJ whole genome shotgun (WGS) entry which is preliminary data.</text>
</comment>
<name>A0A8T2VIZ0_CERRI</name>
<organism evidence="1 2">
    <name type="scientific">Ceratopteris richardii</name>
    <name type="common">Triangle waterfern</name>
    <dbReference type="NCBI Taxonomy" id="49495"/>
    <lineage>
        <taxon>Eukaryota</taxon>
        <taxon>Viridiplantae</taxon>
        <taxon>Streptophyta</taxon>
        <taxon>Embryophyta</taxon>
        <taxon>Tracheophyta</taxon>
        <taxon>Polypodiopsida</taxon>
        <taxon>Polypodiidae</taxon>
        <taxon>Polypodiales</taxon>
        <taxon>Pteridineae</taxon>
        <taxon>Pteridaceae</taxon>
        <taxon>Parkerioideae</taxon>
        <taxon>Ceratopteris</taxon>
    </lineage>
</organism>
<evidence type="ECO:0000313" key="2">
    <source>
        <dbReference type="Proteomes" id="UP000825935"/>
    </source>
</evidence>
<dbReference type="Proteomes" id="UP000825935">
    <property type="component" value="Chromosome 2"/>
</dbReference>
<gene>
    <name evidence="1" type="ORF">KP509_02G078200</name>
</gene>
<reference evidence="1" key="1">
    <citation type="submission" date="2021-08" db="EMBL/GenBank/DDBJ databases">
        <title>WGS assembly of Ceratopteris richardii.</title>
        <authorList>
            <person name="Marchant D.B."/>
            <person name="Chen G."/>
            <person name="Jenkins J."/>
            <person name="Shu S."/>
            <person name="Leebens-Mack J."/>
            <person name="Grimwood J."/>
            <person name="Schmutz J."/>
            <person name="Soltis P."/>
            <person name="Soltis D."/>
            <person name="Chen Z.-H."/>
        </authorList>
    </citation>
    <scope>NUCLEOTIDE SEQUENCE</scope>
    <source>
        <strain evidence="1">Whitten #5841</strain>
        <tissue evidence="1">Leaf</tissue>
    </source>
</reference>
<evidence type="ECO:0000313" key="1">
    <source>
        <dbReference type="EMBL" id="KAH7444429.1"/>
    </source>
</evidence>
<sequence length="51" mass="5704">MLACVRVDIHHVHFHHRSVKMSTCMCCAVASLWIASPCSKNSALVFHEVLP</sequence>
<accession>A0A8T2VIZ0</accession>
<dbReference type="AlphaFoldDB" id="A0A8T2VIZ0"/>
<proteinExistence type="predicted"/>
<keyword evidence="2" id="KW-1185">Reference proteome</keyword>
<protein>
    <submittedName>
        <fullName evidence="1">Uncharacterized protein</fullName>
    </submittedName>
</protein>
<dbReference type="EMBL" id="CM035407">
    <property type="protein sequence ID" value="KAH7444429.1"/>
    <property type="molecule type" value="Genomic_DNA"/>
</dbReference>